<dbReference type="Proteomes" id="UP000268436">
    <property type="component" value="Unassembled WGS sequence"/>
</dbReference>
<keyword evidence="3" id="KW-1185">Reference proteome</keyword>
<dbReference type="EMBL" id="RYER01000004">
    <property type="protein sequence ID" value="RUO17434.1"/>
    <property type="molecule type" value="Genomic_DNA"/>
</dbReference>
<protein>
    <submittedName>
        <fullName evidence="2">Membrane protein</fullName>
    </submittedName>
</protein>
<evidence type="ECO:0000313" key="3">
    <source>
        <dbReference type="Proteomes" id="UP000268436"/>
    </source>
</evidence>
<feature type="transmembrane region" description="Helical" evidence="1">
    <location>
        <begin position="16"/>
        <end position="37"/>
    </location>
</feature>
<evidence type="ECO:0000313" key="2">
    <source>
        <dbReference type="EMBL" id="RUO17434.1"/>
    </source>
</evidence>
<comment type="caution">
    <text evidence="2">The sequence shown here is derived from an EMBL/GenBank/DDBJ whole genome shotgun (WGS) entry which is preliminary data.</text>
</comment>
<evidence type="ECO:0000256" key="1">
    <source>
        <dbReference type="SAM" id="Phobius"/>
    </source>
</evidence>
<keyword evidence="1" id="KW-0812">Transmembrane</keyword>
<reference evidence="2 3" key="1">
    <citation type="submission" date="2018-12" db="EMBL/GenBank/DDBJ databases">
        <title>Persistence of Moraxella catarrhalis in Chronic Obstructive Pulmonary Disease and Regulation of the Hag/MID Adhesin.</title>
        <authorList>
            <person name="Murphy T."/>
            <person name="Zhao X."/>
            <person name="Vyas G."/>
            <person name="Aluvathingal J."/>
            <person name="Nadendla S."/>
            <person name="Tallon L."/>
            <person name="Tettelin H."/>
        </authorList>
    </citation>
    <scope>NUCLEOTIDE SEQUENCE [LARGE SCALE GENOMIC DNA]</scope>
    <source>
        <strain evidence="2 3">173P27B1</strain>
    </source>
</reference>
<name>A0ABY0BLQ8_MORCA</name>
<gene>
    <name evidence="2" type="ORF">EJK54_1930</name>
</gene>
<sequence length="40" mass="4741">MIKMLDKYEQSPKVRFLINWLVACLSLFALASLVNAIKWW</sequence>
<organism evidence="2 3">
    <name type="scientific">Moraxella catarrhalis</name>
    <name type="common">Branhamella catarrhalis</name>
    <dbReference type="NCBI Taxonomy" id="480"/>
    <lineage>
        <taxon>Bacteria</taxon>
        <taxon>Pseudomonadati</taxon>
        <taxon>Pseudomonadota</taxon>
        <taxon>Gammaproteobacteria</taxon>
        <taxon>Moraxellales</taxon>
        <taxon>Moraxellaceae</taxon>
        <taxon>Moraxella</taxon>
    </lineage>
</organism>
<proteinExistence type="predicted"/>
<keyword evidence="1" id="KW-1133">Transmembrane helix</keyword>
<keyword evidence="1" id="KW-0472">Membrane</keyword>
<accession>A0ABY0BLQ8</accession>